<accession>A0A934I629</accession>
<feature type="domain" description="HTH lacI-type" evidence="4">
    <location>
        <begin position="6"/>
        <end position="62"/>
    </location>
</feature>
<evidence type="ECO:0000313" key="6">
    <source>
        <dbReference type="Proteomes" id="UP000602087"/>
    </source>
</evidence>
<evidence type="ECO:0000256" key="1">
    <source>
        <dbReference type="ARBA" id="ARBA00023015"/>
    </source>
</evidence>
<keyword evidence="2 5" id="KW-0238">DNA-binding</keyword>
<dbReference type="GO" id="GO:0003700">
    <property type="term" value="F:DNA-binding transcription factor activity"/>
    <property type="evidence" value="ECO:0007669"/>
    <property type="project" value="TreeGrafter"/>
</dbReference>
<sequence length="346" mass="36370">MTPMTVTLSDVAREAGVSLATASRAINGSANRTVRPDLREKVLDAARRLRYSPDANAQAMARGRTTALGLIVHDIADPYFSTIASGVTSAAERAGLVVTLASTERDGDRELAFVELMQRQRARAIILAGGRTADEEANARLSSALEEYRSRGGGVAAVGQPLLGVDTVTIENQRATGELASRLHALGYRRFGVLAGPEGHLTAEARFEGLRDGLAGLGVEIDDAHVVRGPFTRDGGFEGMRTLLGRSADGTCPVDAVFAVNDVMAVGAMAAARAAGLSVPDDVAIAGFDDILTLRDIVPSLTTIRLPLADIGVMATELALAPPRDEPRVVPVDGQVIVRDSTPRRS</sequence>
<dbReference type="InterPro" id="IPR000843">
    <property type="entry name" value="HTH_LacI"/>
</dbReference>
<proteinExistence type="predicted"/>
<dbReference type="PROSITE" id="PS00356">
    <property type="entry name" value="HTH_LACI_1"/>
    <property type="match status" value="1"/>
</dbReference>
<name>A0A934I629_9MICO</name>
<keyword evidence="6" id="KW-1185">Reference proteome</keyword>
<dbReference type="Gene3D" id="3.40.50.2300">
    <property type="match status" value="2"/>
</dbReference>
<reference evidence="5" key="1">
    <citation type="submission" date="2020-12" db="EMBL/GenBank/DDBJ databases">
        <title>Sanguibacter suaedae sp. nov., isolated from Suaeda aralocaspica.</title>
        <authorList>
            <person name="Ma Q."/>
        </authorList>
    </citation>
    <scope>NUCLEOTIDE SEQUENCE</scope>
    <source>
        <strain evidence="5">YZGR15</strain>
    </source>
</reference>
<dbReference type="InterPro" id="IPR028082">
    <property type="entry name" value="Peripla_BP_I"/>
</dbReference>
<evidence type="ECO:0000256" key="2">
    <source>
        <dbReference type="ARBA" id="ARBA00023125"/>
    </source>
</evidence>
<dbReference type="Gene3D" id="1.10.260.40">
    <property type="entry name" value="lambda repressor-like DNA-binding domains"/>
    <property type="match status" value="1"/>
</dbReference>
<keyword evidence="3" id="KW-0804">Transcription</keyword>
<organism evidence="5 6">
    <name type="scientific">Sanguibacter suaedae</name>
    <dbReference type="NCBI Taxonomy" id="2795737"/>
    <lineage>
        <taxon>Bacteria</taxon>
        <taxon>Bacillati</taxon>
        <taxon>Actinomycetota</taxon>
        <taxon>Actinomycetes</taxon>
        <taxon>Micrococcales</taxon>
        <taxon>Sanguibacteraceae</taxon>
        <taxon>Sanguibacter</taxon>
    </lineage>
</organism>
<dbReference type="SMART" id="SM00354">
    <property type="entry name" value="HTH_LACI"/>
    <property type="match status" value="1"/>
</dbReference>
<dbReference type="GO" id="GO:0000976">
    <property type="term" value="F:transcription cis-regulatory region binding"/>
    <property type="evidence" value="ECO:0007669"/>
    <property type="project" value="TreeGrafter"/>
</dbReference>
<dbReference type="PRINTS" id="PR00036">
    <property type="entry name" value="HTHLACI"/>
</dbReference>
<comment type="caution">
    <text evidence="5">The sequence shown here is derived from an EMBL/GenBank/DDBJ whole genome shotgun (WGS) entry which is preliminary data.</text>
</comment>
<evidence type="ECO:0000313" key="5">
    <source>
        <dbReference type="EMBL" id="MBI9113867.1"/>
    </source>
</evidence>
<protein>
    <submittedName>
        <fullName evidence="5">LacI family DNA-binding transcriptional regulator</fullName>
    </submittedName>
</protein>
<dbReference type="EMBL" id="JAEINH010000002">
    <property type="protein sequence ID" value="MBI9113867.1"/>
    <property type="molecule type" value="Genomic_DNA"/>
</dbReference>
<dbReference type="Proteomes" id="UP000602087">
    <property type="component" value="Unassembled WGS sequence"/>
</dbReference>
<dbReference type="SUPFAM" id="SSF53822">
    <property type="entry name" value="Periplasmic binding protein-like I"/>
    <property type="match status" value="1"/>
</dbReference>
<evidence type="ECO:0000256" key="3">
    <source>
        <dbReference type="ARBA" id="ARBA00023163"/>
    </source>
</evidence>
<dbReference type="InterPro" id="IPR046335">
    <property type="entry name" value="LacI/GalR-like_sensor"/>
</dbReference>
<dbReference type="CDD" id="cd01392">
    <property type="entry name" value="HTH_LacI"/>
    <property type="match status" value="1"/>
</dbReference>
<dbReference type="PANTHER" id="PTHR30146">
    <property type="entry name" value="LACI-RELATED TRANSCRIPTIONAL REPRESSOR"/>
    <property type="match status" value="1"/>
</dbReference>
<dbReference type="Pfam" id="PF13377">
    <property type="entry name" value="Peripla_BP_3"/>
    <property type="match status" value="1"/>
</dbReference>
<dbReference type="PANTHER" id="PTHR30146:SF153">
    <property type="entry name" value="LACTOSE OPERON REPRESSOR"/>
    <property type="match status" value="1"/>
</dbReference>
<evidence type="ECO:0000259" key="4">
    <source>
        <dbReference type="PROSITE" id="PS50932"/>
    </source>
</evidence>
<dbReference type="AlphaFoldDB" id="A0A934I629"/>
<keyword evidence="1" id="KW-0805">Transcription regulation</keyword>
<dbReference type="PROSITE" id="PS50932">
    <property type="entry name" value="HTH_LACI_2"/>
    <property type="match status" value="1"/>
</dbReference>
<dbReference type="InterPro" id="IPR010982">
    <property type="entry name" value="Lambda_DNA-bd_dom_sf"/>
</dbReference>
<dbReference type="SUPFAM" id="SSF47413">
    <property type="entry name" value="lambda repressor-like DNA-binding domains"/>
    <property type="match status" value="1"/>
</dbReference>
<dbReference type="CDD" id="cd06267">
    <property type="entry name" value="PBP1_LacI_sugar_binding-like"/>
    <property type="match status" value="1"/>
</dbReference>
<gene>
    <name evidence="5" type="ORF">JAV76_02415</name>
</gene>
<dbReference type="Pfam" id="PF00356">
    <property type="entry name" value="LacI"/>
    <property type="match status" value="1"/>
</dbReference>